<comment type="caution">
    <text evidence="3">The sequence shown here is derived from an EMBL/GenBank/DDBJ whole genome shotgun (WGS) entry which is preliminary data.</text>
</comment>
<evidence type="ECO:0000256" key="1">
    <source>
        <dbReference type="SAM" id="MobiDB-lite"/>
    </source>
</evidence>
<evidence type="ECO:0000313" key="3">
    <source>
        <dbReference type="EMBL" id="CAJ0562125.1"/>
    </source>
</evidence>
<dbReference type="AlphaFoldDB" id="A0AA36C6L4"/>
<evidence type="ECO:0000313" key="4">
    <source>
        <dbReference type="Proteomes" id="UP001177023"/>
    </source>
</evidence>
<dbReference type="Proteomes" id="UP001177023">
    <property type="component" value="Unassembled WGS sequence"/>
</dbReference>
<name>A0AA36C6L4_9BILA</name>
<proteinExistence type="predicted"/>
<feature type="compositionally biased region" description="Basic and acidic residues" evidence="1">
    <location>
        <begin position="870"/>
        <end position="892"/>
    </location>
</feature>
<protein>
    <submittedName>
        <fullName evidence="3">Uncharacterized protein</fullName>
    </submittedName>
</protein>
<keyword evidence="4" id="KW-1185">Reference proteome</keyword>
<feature type="transmembrane region" description="Helical" evidence="2">
    <location>
        <begin position="836"/>
        <end position="857"/>
    </location>
</feature>
<feature type="region of interest" description="Disordered" evidence="1">
    <location>
        <begin position="380"/>
        <end position="400"/>
    </location>
</feature>
<organism evidence="3 4">
    <name type="scientific">Mesorhabditis spiculigera</name>
    <dbReference type="NCBI Taxonomy" id="96644"/>
    <lineage>
        <taxon>Eukaryota</taxon>
        <taxon>Metazoa</taxon>
        <taxon>Ecdysozoa</taxon>
        <taxon>Nematoda</taxon>
        <taxon>Chromadorea</taxon>
        <taxon>Rhabditida</taxon>
        <taxon>Rhabditina</taxon>
        <taxon>Rhabditomorpha</taxon>
        <taxon>Rhabditoidea</taxon>
        <taxon>Rhabditidae</taxon>
        <taxon>Mesorhabditinae</taxon>
        <taxon>Mesorhabditis</taxon>
    </lineage>
</organism>
<reference evidence="3" key="1">
    <citation type="submission" date="2023-06" db="EMBL/GenBank/DDBJ databases">
        <authorList>
            <person name="Delattre M."/>
        </authorList>
    </citation>
    <scope>NUCLEOTIDE SEQUENCE</scope>
    <source>
        <strain evidence="3">AF72</strain>
    </source>
</reference>
<accession>A0AA36C6L4</accession>
<keyword evidence="2" id="KW-1133">Transmembrane helix</keyword>
<keyword evidence="2" id="KW-0812">Transmembrane</keyword>
<sequence>MSTLRTAIMCYLQDKKRSLNAKADFYSQPCRNQNEAEDWGSVEGLMGLNITEHREELHGMPDLNCILDKLLQSAEDFRAKRRWGRESEASPQCPFPAAKLVEYELIRHSSEEDQKMIADLEKVFRNVHVTEEEISYCLPDPDNLTKDEAEVDETIVEQRKTIEIDFLDDLELYFRAIRGPQIDPPTSIIDFRRRSLDQCLRGLQGVMPIQARLRIGSTIFEHTVAVSDCVKEWTLCPGKDGILLCTLKQYLIDPESGTCDFIDCPVGELPSLVGDKRNCLPRNRMTNGTLPERWWWDGCIYDYYINCGNYVPVCLNAAVITAYNASAGGCINEGCPPATHPCKGENGTECIAYDDLKSARYKKGGDVCVLATAEEKAAARPTPAAAAQEKTEPKETSPASSPSCYAVSECIKEWTLCPGKDGVAICTRKDSLLDPESADCAFKDCPMGLMPDRFGARLDCLPLNRLTNGSLPDTWTWDGCAYEYYINCGSYLPVCISSGSLEGYNVSIGGCIKEGCPPGSHPCKAENGTDCIAYDDLKSLLYKDNGYDCVRATPEEKAAARPTVPSAAQEKTEPKSSSRAPWLLVNSVIYILTLRLLGIFCSVASGMMFVYLLVLVLYTGELSAENTTLSTDVCPKDSDACKGCTGSWVACPGKDGAPICSKKYNQVDPKGSVCQYKECPVGEGQILVGKGFLCVPFKHFVNGTLPGSYLWEGCEQKMRINCGTWTPICFEPDLVMSYNDSLGGCIMEGYLKPAKECAGLKNTLACWAANDDYTCIGFERINSMTVDKHNKTICTFAKCTGEDALLCSAECQSIHEVKRVLPGGECEYRTLRRGQIIMIISCSIIGTVAVIAVVALLTRVVILQKNRNKPIEHRPSSMENKHQDGDSNEKRPFLPSKNPKAFNEKPQV</sequence>
<feature type="region of interest" description="Disordered" evidence="1">
    <location>
        <begin position="870"/>
        <end position="908"/>
    </location>
</feature>
<feature type="non-terminal residue" evidence="3">
    <location>
        <position position="1"/>
    </location>
</feature>
<keyword evidence="2" id="KW-0472">Membrane</keyword>
<evidence type="ECO:0000256" key="2">
    <source>
        <dbReference type="SAM" id="Phobius"/>
    </source>
</evidence>
<feature type="transmembrane region" description="Helical" evidence="2">
    <location>
        <begin position="588"/>
        <end position="618"/>
    </location>
</feature>
<dbReference type="EMBL" id="CATQJA010000624">
    <property type="protein sequence ID" value="CAJ0562125.1"/>
    <property type="molecule type" value="Genomic_DNA"/>
</dbReference>
<gene>
    <name evidence="3" type="ORF">MSPICULIGERA_LOCUS2036</name>
</gene>